<feature type="region of interest" description="Disordered" evidence="1">
    <location>
        <begin position="1"/>
        <end position="30"/>
    </location>
</feature>
<reference evidence="3 4" key="1">
    <citation type="submission" date="2011-02" db="EMBL/GenBank/DDBJ databases">
        <title>The Genome Sequence of Sphaeroforma arctica JP610.</title>
        <authorList>
            <consortium name="The Broad Institute Genome Sequencing Platform"/>
            <person name="Russ C."/>
            <person name="Cuomo C."/>
            <person name="Young S.K."/>
            <person name="Zeng Q."/>
            <person name="Gargeya S."/>
            <person name="Alvarado L."/>
            <person name="Berlin A."/>
            <person name="Chapman S.B."/>
            <person name="Chen Z."/>
            <person name="Freedman E."/>
            <person name="Gellesch M."/>
            <person name="Goldberg J."/>
            <person name="Griggs A."/>
            <person name="Gujja S."/>
            <person name="Heilman E."/>
            <person name="Heiman D."/>
            <person name="Howarth C."/>
            <person name="Mehta T."/>
            <person name="Neiman D."/>
            <person name="Pearson M."/>
            <person name="Roberts A."/>
            <person name="Saif S."/>
            <person name="Shea T."/>
            <person name="Shenoy N."/>
            <person name="Sisk P."/>
            <person name="Stolte C."/>
            <person name="Sykes S."/>
            <person name="White J."/>
            <person name="Yandava C."/>
            <person name="Burger G."/>
            <person name="Gray M.W."/>
            <person name="Holland P.W.H."/>
            <person name="King N."/>
            <person name="Lang F.B.F."/>
            <person name="Roger A.J."/>
            <person name="Ruiz-Trillo I."/>
            <person name="Haas B."/>
            <person name="Nusbaum C."/>
            <person name="Birren B."/>
        </authorList>
    </citation>
    <scope>NUCLEOTIDE SEQUENCE [LARGE SCALE GENOMIC DNA]</scope>
    <source>
        <strain evidence="3 4">JP610</strain>
    </source>
</reference>
<sequence>IRLVKVPSETSPAAQTAKATAQPNDVRASPDHPTAVVYLVLWVLTIGVFVLSKV</sequence>
<gene>
    <name evidence="3" type="ORF">SARC_17462</name>
</gene>
<keyword evidence="4" id="KW-1185">Reference proteome</keyword>
<accession>A0A0L0EZZ6</accession>
<name>A0A0L0EZZ6_9EUKA</name>
<proteinExistence type="predicted"/>
<protein>
    <submittedName>
        <fullName evidence="3">Uncharacterized protein</fullName>
    </submittedName>
</protein>
<feature type="compositionally biased region" description="Low complexity" evidence="1">
    <location>
        <begin position="12"/>
        <end position="23"/>
    </location>
</feature>
<evidence type="ECO:0000313" key="4">
    <source>
        <dbReference type="Proteomes" id="UP000054560"/>
    </source>
</evidence>
<dbReference type="GeneID" id="25917966"/>
<dbReference type="Proteomes" id="UP000054560">
    <property type="component" value="Unassembled WGS sequence"/>
</dbReference>
<evidence type="ECO:0000256" key="2">
    <source>
        <dbReference type="SAM" id="Phobius"/>
    </source>
</evidence>
<keyword evidence="2" id="KW-0472">Membrane</keyword>
<evidence type="ECO:0000313" key="3">
    <source>
        <dbReference type="EMBL" id="KNC70017.1"/>
    </source>
</evidence>
<dbReference type="RefSeq" id="XP_014143919.1">
    <property type="nucleotide sequence ID" value="XM_014288444.1"/>
</dbReference>
<dbReference type="EMBL" id="KQ252453">
    <property type="protein sequence ID" value="KNC70017.1"/>
    <property type="molecule type" value="Genomic_DNA"/>
</dbReference>
<evidence type="ECO:0000256" key="1">
    <source>
        <dbReference type="SAM" id="MobiDB-lite"/>
    </source>
</evidence>
<keyword evidence="2" id="KW-1133">Transmembrane helix</keyword>
<keyword evidence="2" id="KW-0812">Transmembrane</keyword>
<dbReference type="AlphaFoldDB" id="A0A0L0EZZ6"/>
<feature type="non-terminal residue" evidence="3">
    <location>
        <position position="1"/>
    </location>
</feature>
<feature type="transmembrane region" description="Helical" evidence="2">
    <location>
        <begin position="35"/>
        <end position="52"/>
    </location>
</feature>
<organism evidence="3 4">
    <name type="scientific">Sphaeroforma arctica JP610</name>
    <dbReference type="NCBI Taxonomy" id="667725"/>
    <lineage>
        <taxon>Eukaryota</taxon>
        <taxon>Ichthyosporea</taxon>
        <taxon>Ichthyophonida</taxon>
        <taxon>Sphaeroforma</taxon>
    </lineage>
</organism>